<evidence type="ECO:0000256" key="4">
    <source>
        <dbReference type="SAM" id="SignalP"/>
    </source>
</evidence>
<dbReference type="SUPFAM" id="SSF56973">
    <property type="entry name" value="Aerolisin/ETX pore-forming domain"/>
    <property type="match status" value="1"/>
</dbReference>
<feature type="signal peptide" evidence="4">
    <location>
        <begin position="1"/>
        <end position="23"/>
    </location>
</feature>
<feature type="chain" id="PRO_5046262743" description="Aerolysin-like C-terminal domain-containing protein" evidence="4">
    <location>
        <begin position="24"/>
        <end position="620"/>
    </location>
</feature>
<feature type="compositionally biased region" description="Basic and acidic residues" evidence="3">
    <location>
        <begin position="535"/>
        <end position="548"/>
    </location>
</feature>
<evidence type="ECO:0000256" key="3">
    <source>
        <dbReference type="SAM" id="MobiDB-lite"/>
    </source>
</evidence>
<dbReference type="PANTHER" id="PTHR34007">
    <property type="entry name" value="AEROLYSIN-LIKE PROTEIN-RELATED"/>
    <property type="match status" value="1"/>
</dbReference>
<evidence type="ECO:0000313" key="6">
    <source>
        <dbReference type="EMBL" id="CAH3020909.1"/>
    </source>
</evidence>
<dbReference type="SMART" id="SM00999">
    <property type="entry name" value="Aerolysin"/>
    <property type="match status" value="1"/>
</dbReference>
<keyword evidence="7" id="KW-1185">Reference proteome</keyword>
<dbReference type="Pfam" id="PF01117">
    <property type="entry name" value="Aerolysin"/>
    <property type="match status" value="1"/>
</dbReference>
<gene>
    <name evidence="6" type="ORF">PEVE_00009167</name>
</gene>
<feature type="domain" description="Aerolysin-like C-terminal" evidence="5">
    <location>
        <begin position="193"/>
        <end position="562"/>
    </location>
</feature>
<dbReference type="EMBL" id="CALNXI010000163">
    <property type="protein sequence ID" value="CAH3020909.1"/>
    <property type="molecule type" value="Genomic_DNA"/>
</dbReference>
<keyword evidence="4" id="KW-0732">Signal</keyword>
<evidence type="ECO:0000313" key="7">
    <source>
        <dbReference type="Proteomes" id="UP001159427"/>
    </source>
</evidence>
<accession>A0ABN8LUY6</accession>
<protein>
    <recommendedName>
        <fullName evidence="5">Aerolysin-like C-terminal domain-containing protein</fullName>
    </recommendedName>
</protein>
<dbReference type="Proteomes" id="UP001159427">
    <property type="component" value="Unassembled WGS sequence"/>
</dbReference>
<evidence type="ECO:0000256" key="1">
    <source>
        <dbReference type="ARBA" id="ARBA00009831"/>
    </source>
</evidence>
<dbReference type="PANTHER" id="PTHR34007:SF1">
    <property type="entry name" value="AEROLYSIN-LIKE PROTEIN-RELATED"/>
    <property type="match status" value="1"/>
</dbReference>
<dbReference type="InterPro" id="IPR055267">
    <property type="entry name" value="Aerolysin-like_C"/>
</dbReference>
<feature type="compositionally biased region" description="Basic and acidic residues" evidence="3">
    <location>
        <begin position="605"/>
        <end position="614"/>
    </location>
</feature>
<reference evidence="6 7" key="1">
    <citation type="submission" date="2022-05" db="EMBL/GenBank/DDBJ databases">
        <authorList>
            <consortium name="Genoscope - CEA"/>
            <person name="William W."/>
        </authorList>
    </citation>
    <scope>NUCLEOTIDE SEQUENCE [LARGE SCALE GENOMIC DNA]</scope>
</reference>
<keyword evidence="2" id="KW-1015">Disulfide bond</keyword>
<evidence type="ECO:0000256" key="2">
    <source>
        <dbReference type="ARBA" id="ARBA00023157"/>
    </source>
</evidence>
<feature type="compositionally biased region" description="Basic and acidic residues" evidence="3">
    <location>
        <begin position="571"/>
        <end position="594"/>
    </location>
</feature>
<dbReference type="Gene3D" id="3.30.412.10">
    <property type="entry name" value="Proaerolysin, chain A, domain 2"/>
    <property type="match status" value="2"/>
</dbReference>
<name>A0ABN8LUY6_9CNID</name>
<evidence type="ECO:0000259" key="5">
    <source>
        <dbReference type="SMART" id="SM00999"/>
    </source>
</evidence>
<comment type="caution">
    <text evidence="6">The sequence shown here is derived from an EMBL/GenBank/DDBJ whole genome shotgun (WGS) entry which is preliminary data.</text>
</comment>
<dbReference type="InterPro" id="IPR053280">
    <property type="entry name" value="Aerolysin-like_pore-former"/>
</dbReference>
<comment type="similarity">
    <text evidence="1">Belongs to the aerolysin family.</text>
</comment>
<sequence length="620" mass="71553">MWFIIPVQLVLLFSSSFLFYSSAARSCYMQNWGSNFKKSDETACGSYYNLVGFERDGTNNLRGIKRAKCCRRDQTFWNQPTQCQTPDWIRSLDGTGVSNCQQGFFLRGLYRSNGDGLWNIEWGKCCKPSQHPYHWGGCYDEDVSNTFNKAGLSECRRDGYFIAGFQIQGSQGGLSNIKKFKCCKIVNEIPKLKSLGELKQRVMDVTMFNLGQLASMMGFAWSGGCFAKYSGDDFRRNGDKWESTYRSHWCTGNGPKKDVRLKITYENFAYTMRDVKFGKSITQTIPLDREQELLDSPDRSYSKTAYNRKNSNGTSVVEQEIRSARTLKNVRRSSWDGNIGIEVGLEYEPPSTTGGVGFSAKTSFKYEWGGEEEDTTADEDWHILWLKETKELPANTFAEWHAFRKPQKVTIPYTATVLPTFTVTLEGYMVWGGGYHGNSPNFHWEHRGSGDRKKISFKFGNDQKPFYEDLEEQIDQNKYPWQWHAMKQHYPYAQYFIDQLLNKDLYSFTMVGQFEESTEIEVKSYWYPSKSLDQMTHDAPKKTKDKANKSGKPVEFPRVLPAPPKVQTIDNSKEMKAPPEKNFNDNDRDTEYKFPRIKPSPPEVKLIENKKDMKPPPQKQ</sequence>
<proteinExistence type="inferred from homology"/>
<feature type="region of interest" description="Disordered" evidence="3">
    <location>
        <begin position="533"/>
        <end position="620"/>
    </location>
</feature>
<organism evidence="6 7">
    <name type="scientific">Porites evermanni</name>
    <dbReference type="NCBI Taxonomy" id="104178"/>
    <lineage>
        <taxon>Eukaryota</taxon>
        <taxon>Metazoa</taxon>
        <taxon>Cnidaria</taxon>
        <taxon>Anthozoa</taxon>
        <taxon>Hexacorallia</taxon>
        <taxon>Scleractinia</taxon>
        <taxon>Fungiina</taxon>
        <taxon>Poritidae</taxon>
        <taxon>Porites</taxon>
    </lineage>
</organism>